<evidence type="ECO:0000313" key="8">
    <source>
        <dbReference type="EMBL" id="GFS25968.1"/>
    </source>
</evidence>
<evidence type="ECO:0000259" key="7">
    <source>
        <dbReference type="SMART" id="SM00829"/>
    </source>
</evidence>
<dbReference type="Gene3D" id="3.40.50.720">
    <property type="entry name" value="NAD(P)-binding Rossmann-like Domain"/>
    <property type="match status" value="1"/>
</dbReference>
<evidence type="ECO:0000256" key="6">
    <source>
        <dbReference type="ARBA" id="ARBA00022990"/>
    </source>
</evidence>
<dbReference type="Gene3D" id="3.90.180.10">
    <property type="entry name" value="Medium-chain alcohol dehydrogenases, catalytic domain"/>
    <property type="match status" value="1"/>
</dbReference>
<evidence type="ECO:0000256" key="5">
    <source>
        <dbReference type="ARBA" id="ARBA00022884"/>
    </source>
</evidence>
<evidence type="ECO:0000256" key="4">
    <source>
        <dbReference type="ARBA" id="ARBA00022857"/>
    </source>
</evidence>
<reference evidence="8 9" key="1">
    <citation type="journal article" date="2021" name="Elife">
        <title>Chloroplast acquisition without the gene transfer in kleptoplastic sea slugs, Plakobranchus ocellatus.</title>
        <authorList>
            <person name="Maeda T."/>
            <person name="Takahashi S."/>
            <person name="Yoshida T."/>
            <person name="Shimamura S."/>
            <person name="Takaki Y."/>
            <person name="Nagai Y."/>
            <person name="Toyoda A."/>
            <person name="Suzuki Y."/>
            <person name="Arimoto A."/>
            <person name="Ishii H."/>
            <person name="Satoh N."/>
            <person name="Nishiyama T."/>
            <person name="Hasebe M."/>
            <person name="Maruyama T."/>
            <person name="Minagawa J."/>
            <person name="Obokata J."/>
            <person name="Shigenobu S."/>
        </authorList>
    </citation>
    <scope>NUCLEOTIDE SEQUENCE [LARGE SCALE GENOMIC DNA]</scope>
</reference>
<keyword evidence="5" id="KW-0694">RNA-binding</keyword>
<dbReference type="PANTHER" id="PTHR44154:SF1">
    <property type="entry name" value="QUINONE OXIDOREDUCTASE"/>
    <property type="match status" value="1"/>
</dbReference>
<comment type="subcellular location">
    <subcellularLocation>
        <location evidence="1">Cytoplasm</location>
    </subcellularLocation>
</comment>
<dbReference type="EMBL" id="BMAT01003459">
    <property type="protein sequence ID" value="GFS25968.1"/>
    <property type="molecule type" value="Genomic_DNA"/>
</dbReference>
<feature type="domain" description="Enoyl reductase (ER)" evidence="7">
    <location>
        <begin position="11"/>
        <end position="292"/>
    </location>
</feature>
<proteinExistence type="inferred from homology"/>
<dbReference type="PANTHER" id="PTHR44154">
    <property type="entry name" value="QUINONE OXIDOREDUCTASE"/>
    <property type="match status" value="1"/>
</dbReference>
<dbReference type="SUPFAM" id="SSF50129">
    <property type="entry name" value="GroES-like"/>
    <property type="match status" value="1"/>
</dbReference>
<dbReference type="GO" id="GO:0003960">
    <property type="term" value="F:quinone reductase (NADPH) activity"/>
    <property type="evidence" value="ECO:0007669"/>
    <property type="project" value="TreeGrafter"/>
</dbReference>
<keyword evidence="3" id="KW-0963">Cytoplasm</keyword>
<dbReference type="Pfam" id="PF00107">
    <property type="entry name" value="ADH_zinc_N"/>
    <property type="match status" value="1"/>
</dbReference>
<keyword evidence="6" id="KW-0007">Acetylation</keyword>
<dbReference type="Proteomes" id="UP000762676">
    <property type="component" value="Unassembled WGS sequence"/>
</dbReference>
<comment type="similarity">
    <text evidence="2">Belongs to the zinc-containing alcohol dehydrogenase family. Quinone oxidoreductase subfamily.</text>
</comment>
<dbReference type="InterPro" id="IPR020843">
    <property type="entry name" value="ER"/>
</dbReference>
<dbReference type="InterPro" id="IPR051603">
    <property type="entry name" value="Zinc-ADH_QOR/CCCR"/>
</dbReference>
<dbReference type="AlphaFoldDB" id="A0AAV4JT66"/>
<name>A0AAV4JT66_9GAST</name>
<dbReference type="InterPro" id="IPR011032">
    <property type="entry name" value="GroES-like_sf"/>
</dbReference>
<comment type="caution">
    <text evidence="8">The sequence shown here is derived from an EMBL/GenBank/DDBJ whole genome shotgun (WGS) entry which is preliminary data.</text>
</comment>
<keyword evidence="4" id="KW-0521">NADP</keyword>
<accession>A0AAV4JT66</accession>
<organism evidence="8 9">
    <name type="scientific">Elysia marginata</name>
    <dbReference type="NCBI Taxonomy" id="1093978"/>
    <lineage>
        <taxon>Eukaryota</taxon>
        <taxon>Metazoa</taxon>
        <taxon>Spiralia</taxon>
        <taxon>Lophotrochozoa</taxon>
        <taxon>Mollusca</taxon>
        <taxon>Gastropoda</taxon>
        <taxon>Heterobranchia</taxon>
        <taxon>Euthyneura</taxon>
        <taxon>Panpulmonata</taxon>
        <taxon>Sacoglossa</taxon>
        <taxon>Placobranchoidea</taxon>
        <taxon>Plakobranchidae</taxon>
        <taxon>Elysia</taxon>
    </lineage>
</organism>
<dbReference type="GO" id="GO:0005829">
    <property type="term" value="C:cytosol"/>
    <property type="evidence" value="ECO:0007669"/>
    <property type="project" value="TreeGrafter"/>
</dbReference>
<keyword evidence="9" id="KW-1185">Reference proteome</keyword>
<dbReference type="CDD" id="cd08253">
    <property type="entry name" value="zeta_crystallin"/>
    <property type="match status" value="1"/>
</dbReference>
<dbReference type="FunFam" id="3.40.50.720:FF:000244">
    <property type="entry name" value="quinone oxidoreductase"/>
    <property type="match status" value="1"/>
</dbReference>
<protein>
    <submittedName>
        <fullName evidence="8">Quinone oxidoreductase</fullName>
    </submittedName>
</protein>
<gene>
    <name evidence="8" type="ORF">ElyMa_001701800</name>
</gene>
<evidence type="ECO:0000313" key="9">
    <source>
        <dbReference type="Proteomes" id="UP000762676"/>
    </source>
</evidence>
<dbReference type="FunFam" id="3.90.180.10:FF:000016">
    <property type="entry name" value="Quinone oxidoreductase"/>
    <property type="match status" value="1"/>
</dbReference>
<evidence type="ECO:0000256" key="2">
    <source>
        <dbReference type="ARBA" id="ARBA00010371"/>
    </source>
</evidence>
<dbReference type="SMART" id="SM00829">
    <property type="entry name" value="PKS_ER"/>
    <property type="match status" value="1"/>
</dbReference>
<dbReference type="SUPFAM" id="SSF51735">
    <property type="entry name" value="NAD(P)-binding Rossmann-fold domains"/>
    <property type="match status" value="1"/>
</dbReference>
<dbReference type="GO" id="GO:0070402">
    <property type="term" value="F:NADPH binding"/>
    <property type="evidence" value="ECO:0007669"/>
    <property type="project" value="TreeGrafter"/>
</dbReference>
<dbReference type="InterPro" id="IPR036291">
    <property type="entry name" value="NAD(P)-bd_dom_sf"/>
</dbReference>
<sequence>MQAIRVKTFGGEENLKLETNVPVPNPGKNEVLIKVLSAGVNPVDTYIRSGTFSALPSLPYTPGFDCAGIVEDVGTEVTGFKKGDRVYTVRTTTGAYAQYTTAQVQFVNHLPDKLSFAQGAAIGIPYYTALKALHLRSGFKLGETVLIHGASGAVGIAAVQISKKLGLRVVGTAGTKDGMDLVKKTGADFVFNHRDQGYVNAIKDAVGGVDIILEMLANVNLQTDLELLNVRGRVLVIGCRGNVEINPRLAMGREASITGIALFASTDHISANSTPPPAGASSILKREKTTVATKH</sequence>
<dbReference type="InterPro" id="IPR013154">
    <property type="entry name" value="ADH-like_N"/>
</dbReference>
<evidence type="ECO:0000256" key="1">
    <source>
        <dbReference type="ARBA" id="ARBA00004496"/>
    </source>
</evidence>
<evidence type="ECO:0000256" key="3">
    <source>
        <dbReference type="ARBA" id="ARBA00022490"/>
    </source>
</evidence>
<dbReference type="InterPro" id="IPR013149">
    <property type="entry name" value="ADH-like_C"/>
</dbReference>
<dbReference type="Pfam" id="PF08240">
    <property type="entry name" value="ADH_N"/>
    <property type="match status" value="1"/>
</dbReference>
<dbReference type="GO" id="GO:0003730">
    <property type="term" value="F:mRNA 3'-UTR binding"/>
    <property type="evidence" value="ECO:0007669"/>
    <property type="project" value="TreeGrafter"/>
</dbReference>